<dbReference type="NCBIfam" id="TIGR04223">
    <property type="entry name" value="quorum_AgrD"/>
    <property type="match status" value="1"/>
</dbReference>
<evidence type="ECO:0000256" key="3">
    <source>
        <dbReference type="ARBA" id="ARBA00022670"/>
    </source>
</evidence>
<dbReference type="InterPro" id="IPR009229">
    <property type="entry name" value="AgrD"/>
</dbReference>
<organism evidence="9 10">
    <name type="scientific">Lachnotalea glycerini</name>
    <dbReference type="NCBI Taxonomy" id="1763509"/>
    <lineage>
        <taxon>Bacteria</taxon>
        <taxon>Bacillati</taxon>
        <taxon>Bacillota</taxon>
        <taxon>Clostridia</taxon>
        <taxon>Lachnospirales</taxon>
        <taxon>Lachnospiraceae</taxon>
        <taxon>Lachnotalea</taxon>
    </lineage>
</organism>
<feature type="transmembrane region" description="Helical" evidence="8">
    <location>
        <begin position="78"/>
        <end position="99"/>
    </location>
</feature>
<evidence type="ECO:0000313" key="10">
    <source>
        <dbReference type="Proteomes" id="UP000216411"/>
    </source>
</evidence>
<evidence type="ECO:0000256" key="8">
    <source>
        <dbReference type="SAM" id="Phobius"/>
    </source>
</evidence>
<protein>
    <submittedName>
        <fullName evidence="9">Cyclic lactone autoinducer peptide</fullName>
    </submittedName>
</protein>
<reference evidence="9 10" key="1">
    <citation type="journal article" date="2017" name="Genome Announc.">
        <title>Draft Genome Sequence of a Sporulating and Motile Strain of Lachnotalea glycerini Isolated from Water in Quebec City, Canada.</title>
        <authorList>
            <person name="Maheux A.F."/>
            <person name="Boudreau D.K."/>
            <person name="Berube E."/>
            <person name="Boissinot M."/>
            <person name="Raymond F."/>
            <person name="Brodeur S."/>
            <person name="Corbeil J."/>
            <person name="Isabel S."/>
            <person name="Omar R.F."/>
            <person name="Bergeron M.G."/>
        </authorList>
    </citation>
    <scope>NUCLEOTIDE SEQUENCE [LARGE SCALE GENOMIC DNA]</scope>
    <source>
        <strain evidence="9 10">CCRI-19302</strain>
    </source>
</reference>
<keyword evidence="2" id="KW-0673">Quorum sensing</keyword>
<keyword evidence="10" id="KW-1185">Reference proteome</keyword>
<feature type="transmembrane region" description="Helical" evidence="8">
    <location>
        <begin position="40"/>
        <end position="66"/>
    </location>
</feature>
<keyword evidence="5" id="KW-0378">Hydrolase</keyword>
<dbReference type="Proteomes" id="UP000216411">
    <property type="component" value="Unassembled WGS sequence"/>
</dbReference>
<feature type="transmembrane region" description="Helical" evidence="8">
    <location>
        <begin position="198"/>
        <end position="218"/>
    </location>
</feature>
<evidence type="ECO:0000313" key="9">
    <source>
        <dbReference type="EMBL" id="RDY32224.1"/>
    </source>
</evidence>
<accession>A0A371JHM4</accession>
<dbReference type="EMBL" id="NOKA02000005">
    <property type="protein sequence ID" value="RDY32224.1"/>
    <property type="molecule type" value="Genomic_DNA"/>
</dbReference>
<evidence type="ECO:0000256" key="5">
    <source>
        <dbReference type="ARBA" id="ARBA00022801"/>
    </source>
</evidence>
<proteinExistence type="predicted"/>
<dbReference type="GO" id="GO:0009372">
    <property type="term" value="P:quorum sensing"/>
    <property type="evidence" value="ECO:0007669"/>
    <property type="project" value="UniProtKB-KW"/>
</dbReference>
<keyword evidence="7 8" id="KW-0472">Membrane</keyword>
<dbReference type="SMART" id="SM00793">
    <property type="entry name" value="AgrB"/>
    <property type="match status" value="1"/>
</dbReference>
<evidence type="ECO:0000256" key="6">
    <source>
        <dbReference type="ARBA" id="ARBA00022989"/>
    </source>
</evidence>
<evidence type="ECO:0000256" key="4">
    <source>
        <dbReference type="ARBA" id="ARBA00022692"/>
    </source>
</evidence>
<feature type="transmembrane region" description="Helical" evidence="8">
    <location>
        <begin position="167"/>
        <end position="186"/>
    </location>
</feature>
<sequence length="234" mass="26471">MYKLIVKKVFPSVINQAENEEEKEVVIYGLEVMLSSMVNLAAMLLIGYVSNNLIGTVIYLICFCTIRINAGGYHANNYLACFLCSIISYFFIIGINPYITEKYNMILIILAAISYIITLGLAPILNGKRTFSTEEIQKAKKKVRFILTTELFITIGLYQINYKLYKFAIFAIITEGVFGTMGKIKYWNLNKKSLLKNMMNLSMGVALLTGAGICFALFHEPEMPDCLKNKLENK</sequence>
<feature type="transmembrane region" description="Helical" evidence="8">
    <location>
        <begin position="145"/>
        <end position="161"/>
    </location>
</feature>
<dbReference type="RefSeq" id="WP_094376846.1">
    <property type="nucleotide sequence ID" value="NZ_NOKA02000005.1"/>
</dbReference>
<dbReference type="OrthoDB" id="9815055at2"/>
<keyword evidence="6 8" id="KW-1133">Transmembrane helix</keyword>
<keyword evidence="1" id="KW-1003">Cell membrane</keyword>
<name>A0A371JHM4_9FIRM</name>
<dbReference type="GO" id="GO:0016020">
    <property type="term" value="C:membrane"/>
    <property type="evidence" value="ECO:0007669"/>
    <property type="project" value="InterPro"/>
</dbReference>
<evidence type="ECO:0000256" key="2">
    <source>
        <dbReference type="ARBA" id="ARBA00022654"/>
    </source>
</evidence>
<evidence type="ECO:0000256" key="1">
    <source>
        <dbReference type="ARBA" id="ARBA00022475"/>
    </source>
</evidence>
<evidence type="ECO:0000256" key="7">
    <source>
        <dbReference type="ARBA" id="ARBA00023136"/>
    </source>
</evidence>
<keyword evidence="4 8" id="KW-0812">Transmembrane</keyword>
<gene>
    <name evidence="9" type="ORF">CG710_005965</name>
</gene>
<dbReference type="AlphaFoldDB" id="A0A371JHM4"/>
<feature type="transmembrane region" description="Helical" evidence="8">
    <location>
        <begin position="105"/>
        <end position="125"/>
    </location>
</feature>
<comment type="caution">
    <text evidence="9">The sequence shown here is derived from an EMBL/GenBank/DDBJ whole genome shotgun (WGS) entry which is preliminary data.</text>
</comment>
<keyword evidence="3" id="KW-0645">Protease</keyword>
<dbReference type="GO" id="GO:0008233">
    <property type="term" value="F:peptidase activity"/>
    <property type="evidence" value="ECO:0007669"/>
    <property type="project" value="UniProtKB-KW"/>
</dbReference>
<dbReference type="Pfam" id="PF04647">
    <property type="entry name" value="AgrB"/>
    <property type="match status" value="1"/>
</dbReference>
<dbReference type="GO" id="GO:0006508">
    <property type="term" value="P:proteolysis"/>
    <property type="evidence" value="ECO:0007669"/>
    <property type="project" value="UniProtKB-KW"/>
</dbReference>
<dbReference type="InterPro" id="IPR006741">
    <property type="entry name" value="AgrB"/>
</dbReference>